<dbReference type="SUPFAM" id="SSF52540">
    <property type="entry name" value="P-loop containing nucleoside triphosphate hydrolases"/>
    <property type="match status" value="1"/>
</dbReference>
<sequence>MIIAIDGPSGAGKSTVAKAVAKKLDFSCLDTGAMYRAVAWQALSDGVALDDEEALGRIACEKNIEFGHADGDPVPKRVFIDGIEVTEAIRTAEIDKAVSPVSAAKPVREALVAQQQRIGRAGNYVVEGRDIGTVVFPEAEVKVFLTASDEERAHRRVRQNVDRGIGSIDYGEVLADLQRRDEHDSTRATSPLKPADDAVHIDSTGSYIEDVIERICEMARNKMNR</sequence>
<dbReference type="EC" id="2.7.4.25" evidence="8"/>
<keyword evidence="3 8" id="KW-0547">Nucleotide-binding</keyword>
<dbReference type="CDD" id="cd02020">
    <property type="entry name" value="CMPK"/>
    <property type="match status" value="1"/>
</dbReference>
<feature type="domain" description="Cytidylate kinase" evidence="9">
    <location>
        <begin position="3"/>
        <end position="220"/>
    </location>
</feature>
<comment type="similarity">
    <text evidence="1 8">Belongs to the cytidylate kinase family. Type 1 subfamily.</text>
</comment>
<comment type="catalytic activity">
    <reaction evidence="7 8">
        <text>CMP + ATP = CDP + ADP</text>
        <dbReference type="Rhea" id="RHEA:11600"/>
        <dbReference type="ChEBI" id="CHEBI:30616"/>
        <dbReference type="ChEBI" id="CHEBI:58069"/>
        <dbReference type="ChEBI" id="CHEBI:60377"/>
        <dbReference type="ChEBI" id="CHEBI:456216"/>
        <dbReference type="EC" id="2.7.4.25"/>
    </reaction>
</comment>
<name>A0ABN6MDX3_9ACTN</name>
<dbReference type="RefSeq" id="WP_102378273.1">
    <property type="nucleotide sequence ID" value="NZ_AP025564.1"/>
</dbReference>
<dbReference type="GO" id="GO:0016301">
    <property type="term" value="F:kinase activity"/>
    <property type="evidence" value="ECO:0007669"/>
    <property type="project" value="UniProtKB-KW"/>
</dbReference>
<dbReference type="InterPro" id="IPR027417">
    <property type="entry name" value="P-loop_NTPase"/>
</dbReference>
<comment type="catalytic activity">
    <reaction evidence="6 8">
        <text>dCMP + ATP = dCDP + ADP</text>
        <dbReference type="Rhea" id="RHEA:25094"/>
        <dbReference type="ChEBI" id="CHEBI:30616"/>
        <dbReference type="ChEBI" id="CHEBI:57566"/>
        <dbReference type="ChEBI" id="CHEBI:58593"/>
        <dbReference type="ChEBI" id="CHEBI:456216"/>
        <dbReference type="EC" id="2.7.4.25"/>
    </reaction>
</comment>
<dbReference type="EMBL" id="AP025564">
    <property type="protein sequence ID" value="BDE96197.1"/>
    <property type="molecule type" value="Genomic_DNA"/>
</dbReference>
<protein>
    <recommendedName>
        <fullName evidence="8">Cytidylate kinase</fullName>
        <shortName evidence="8">CK</shortName>
        <ecNumber evidence="8">2.7.4.25</ecNumber>
    </recommendedName>
    <alternativeName>
        <fullName evidence="8">Cytidine monophosphate kinase</fullName>
        <shortName evidence="8">CMP kinase</shortName>
    </alternativeName>
</protein>
<proteinExistence type="inferred from homology"/>
<evidence type="ECO:0000256" key="5">
    <source>
        <dbReference type="ARBA" id="ARBA00022840"/>
    </source>
</evidence>
<dbReference type="HAMAP" id="MF_00238">
    <property type="entry name" value="Cytidyl_kinase_type1"/>
    <property type="match status" value="1"/>
</dbReference>
<evidence type="ECO:0000256" key="4">
    <source>
        <dbReference type="ARBA" id="ARBA00022777"/>
    </source>
</evidence>
<gene>
    <name evidence="8 10" type="primary">cmk</name>
    <name evidence="10" type="ORF">CE91St30_15300</name>
</gene>
<evidence type="ECO:0000313" key="10">
    <source>
        <dbReference type="EMBL" id="BDE96197.1"/>
    </source>
</evidence>
<keyword evidence="11" id="KW-1185">Reference proteome</keyword>
<evidence type="ECO:0000256" key="2">
    <source>
        <dbReference type="ARBA" id="ARBA00022679"/>
    </source>
</evidence>
<evidence type="ECO:0000259" key="9">
    <source>
        <dbReference type="Pfam" id="PF02224"/>
    </source>
</evidence>
<reference evidence="10 11" key="1">
    <citation type="submission" date="2022-01" db="EMBL/GenBank/DDBJ databases">
        <title>Novel bile acid biosynthetic pathways are enriched in the microbiome of centenarians.</title>
        <authorList>
            <person name="Sato Y."/>
            <person name="Atarashi K."/>
            <person name="Plichta R.D."/>
            <person name="Arai Y."/>
            <person name="Sasajima S."/>
            <person name="Kearney M.S."/>
            <person name="Suda W."/>
            <person name="Takeshita K."/>
            <person name="Sasaki T."/>
            <person name="Okamoto S."/>
            <person name="Skelly N.A."/>
            <person name="Okamura Y."/>
            <person name="Vlamakis H."/>
            <person name="Li Y."/>
            <person name="Tanoue T."/>
            <person name="Takei H."/>
            <person name="Nittono H."/>
            <person name="Narushima S."/>
            <person name="Irie J."/>
            <person name="Itoh H."/>
            <person name="Moriya K."/>
            <person name="Sugiura Y."/>
            <person name="Suematsu M."/>
            <person name="Moritoki N."/>
            <person name="Shibata S."/>
            <person name="Littman R.D."/>
            <person name="Fischbach A.M."/>
            <person name="Uwamino Y."/>
            <person name="Inoue T."/>
            <person name="Honda A."/>
            <person name="Hattori M."/>
            <person name="Murai T."/>
            <person name="Xavier J.R."/>
            <person name="Hirose N."/>
            <person name="Honda K."/>
        </authorList>
    </citation>
    <scope>NUCLEOTIDE SEQUENCE [LARGE SCALE GENOMIC DNA]</scope>
    <source>
        <strain evidence="10 11">CE91-St30</strain>
    </source>
</reference>
<feature type="binding site" evidence="8">
    <location>
        <begin position="7"/>
        <end position="15"/>
    </location>
    <ligand>
        <name>ATP</name>
        <dbReference type="ChEBI" id="CHEBI:30616"/>
    </ligand>
</feature>
<keyword evidence="8" id="KW-0963">Cytoplasm</keyword>
<dbReference type="Pfam" id="PF02224">
    <property type="entry name" value="Cytidylate_kin"/>
    <property type="match status" value="1"/>
</dbReference>
<dbReference type="PANTHER" id="PTHR21299:SF2">
    <property type="entry name" value="CYTIDYLATE KINASE"/>
    <property type="match status" value="1"/>
</dbReference>
<accession>A0ABN6MDX3</accession>
<evidence type="ECO:0000313" key="11">
    <source>
        <dbReference type="Proteomes" id="UP001320544"/>
    </source>
</evidence>
<dbReference type="Gene3D" id="3.40.50.300">
    <property type="entry name" value="P-loop containing nucleotide triphosphate hydrolases"/>
    <property type="match status" value="1"/>
</dbReference>
<dbReference type="PANTHER" id="PTHR21299">
    <property type="entry name" value="CYTIDYLATE KINASE/PANTOATE-BETA-ALANINE LIGASE"/>
    <property type="match status" value="1"/>
</dbReference>
<keyword evidence="2 8" id="KW-0808">Transferase</keyword>
<dbReference type="NCBIfam" id="TIGR00017">
    <property type="entry name" value="cmk"/>
    <property type="match status" value="1"/>
</dbReference>
<evidence type="ECO:0000256" key="7">
    <source>
        <dbReference type="ARBA" id="ARBA00048478"/>
    </source>
</evidence>
<evidence type="ECO:0000256" key="6">
    <source>
        <dbReference type="ARBA" id="ARBA00047615"/>
    </source>
</evidence>
<organism evidence="10 11">
    <name type="scientific">Raoultibacter timonensis</name>
    <dbReference type="NCBI Taxonomy" id="1907662"/>
    <lineage>
        <taxon>Bacteria</taxon>
        <taxon>Bacillati</taxon>
        <taxon>Actinomycetota</taxon>
        <taxon>Coriobacteriia</taxon>
        <taxon>Eggerthellales</taxon>
        <taxon>Eggerthellaceae</taxon>
        <taxon>Raoultibacter</taxon>
    </lineage>
</organism>
<evidence type="ECO:0000256" key="1">
    <source>
        <dbReference type="ARBA" id="ARBA00009427"/>
    </source>
</evidence>
<evidence type="ECO:0000256" key="3">
    <source>
        <dbReference type="ARBA" id="ARBA00022741"/>
    </source>
</evidence>
<evidence type="ECO:0000256" key="8">
    <source>
        <dbReference type="HAMAP-Rule" id="MF_00238"/>
    </source>
</evidence>
<dbReference type="Proteomes" id="UP001320544">
    <property type="component" value="Chromosome"/>
</dbReference>
<dbReference type="InterPro" id="IPR003136">
    <property type="entry name" value="Cytidylate_kin"/>
</dbReference>
<dbReference type="InterPro" id="IPR011994">
    <property type="entry name" value="Cytidylate_kinase_dom"/>
</dbReference>
<comment type="subcellular location">
    <subcellularLocation>
        <location evidence="8">Cytoplasm</location>
    </subcellularLocation>
</comment>
<keyword evidence="5 8" id="KW-0067">ATP-binding</keyword>
<keyword evidence="4 8" id="KW-0418">Kinase</keyword>